<dbReference type="Proteomes" id="UP000827176">
    <property type="component" value="Segment"/>
</dbReference>
<accession>A0AAE8Y0C5</accession>
<protein>
    <submittedName>
        <fullName evidence="1">Uncharacterized protein</fullName>
    </submittedName>
</protein>
<gene>
    <name evidence="1" type="ORF">HRTV-28_gp66</name>
</gene>
<keyword evidence="2" id="KW-1185">Reference proteome</keyword>
<evidence type="ECO:0000313" key="1">
    <source>
        <dbReference type="EMBL" id="UBF23504.1"/>
    </source>
</evidence>
<reference evidence="1" key="1">
    <citation type="submission" date="2021-05" db="EMBL/GenBank/DDBJ databases">
        <title>Diversity, taxonomy and evolution of archaeal viruses of the class Caudoviricetes.</title>
        <authorList>
            <person name="Liu Y."/>
            <person name="Demina T.A."/>
            <person name="Roux S."/>
            <person name="Aiewsakun P."/>
            <person name="Kazlauskas D."/>
            <person name="Simmonds P."/>
            <person name="Prangishvili D."/>
            <person name="Oksanen H.M."/>
            <person name="Krupovic M."/>
        </authorList>
    </citation>
    <scope>NUCLEOTIDE SEQUENCE</scope>
    <source>
        <strain evidence="1">HRTV-28/28</strain>
    </source>
</reference>
<proteinExistence type="predicted"/>
<sequence>MNTPRQTDRSDHLDATDLLDEHGKVDLSKVRSRANAANGATVHIDAERCAELREHLAETRHAGKTAAAFDHGETAVRRHVKGECHHDERAVDAPPLTFTRGVGWEVRE</sequence>
<name>A0AAE8Y0C5_9CAUD</name>
<evidence type="ECO:0000313" key="2">
    <source>
        <dbReference type="Proteomes" id="UP000827176"/>
    </source>
</evidence>
<organism evidence="1 2">
    <name type="scientific">Halorubrum tailed virus 28</name>
    <dbReference type="NCBI Taxonomy" id="2878009"/>
    <lineage>
        <taxon>Viruses</taxon>
        <taxon>Duplodnaviria</taxon>
        <taxon>Heunggongvirae</taxon>
        <taxon>Uroviricota</taxon>
        <taxon>Caudoviricetes</taxon>
        <taxon>Suolaviridae</taxon>
        <taxon>Pormufvirus</taxon>
        <taxon>Pormufvirus salinum</taxon>
        <taxon>Pormufvirus HRTV28</taxon>
    </lineage>
</organism>
<dbReference type="EMBL" id="MZ334528">
    <property type="protein sequence ID" value="UBF23504.1"/>
    <property type="molecule type" value="Genomic_DNA"/>
</dbReference>